<sequence length="281" mass="30495">MSGSRGLLALCSWCALLAAASALLPRASILARAPVNSLPTVASRHHHRRQCLTTMQAMTEEEAAADQALIARVAAEVERESGVALDQLINPSKVINLERDLVKLRATLETATGDSASELRKTIDGKEAKLATEKRAVMQDWLKQIFVGQAALSVIIAGAMVYDRVPGFEHVDLSIRVLGFWVIWLFAIPSLRARKPTNPAEKTALNIAFVASPLVSLALPAITKDPVSIYWANLAVCAASYVYGFASGGQSEEDEAKQPQWVRFIFKALDFGSGRERGARK</sequence>
<feature type="transmembrane region" description="Helical" evidence="2">
    <location>
        <begin position="203"/>
        <end position="222"/>
    </location>
</feature>
<dbReference type="PANTHER" id="PTHR36359">
    <property type="entry name" value="PROTEIN RESISTANCE TO PHYTOPHTHORA 1, CHLOROPLASTIC"/>
    <property type="match status" value="1"/>
</dbReference>
<accession>A0A835YV04</accession>
<protein>
    <submittedName>
        <fullName evidence="4">Uncharacterized protein</fullName>
    </submittedName>
</protein>
<feature type="chain" id="PRO_5033010855" evidence="3">
    <location>
        <begin position="23"/>
        <end position="281"/>
    </location>
</feature>
<comment type="caution">
    <text evidence="4">The sequence shown here is derived from an EMBL/GenBank/DDBJ whole genome shotgun (WGS) entry which is preliminary data.</text>
</comment>
<proteinExistence type="predicted"/>
<feature type="transmembrane region" description="Helical" evidence="2">
    <location>
        <begin position="173"/>
        <end position="191"/>
    </location>
</feature>
<dbReference type="InterPro" id="IPR044966">
    <property type="entry name" value="RPH1"/>
</dbReference>
<keyword evidence="2" id="KW-0472">Membrane</keyword>
<evidence type="ECO:0000256" key="3">
    <source>
        <dbReference type="SAM" id="SignalP"/>
    </source>
</evidence>
<keyword evidence="3" id="KW-0732">Signal</keyword>
<feature type="transmembrane region" description="Helical" evidence="2">
    <location>
        <begin position="228"/>
        <end position="246"/>
    </location>
</feature>
<dbReference type="OrthoDB" id="424372at2759"/>
<feature type="coiled-coil region" evidence="1">
    <location>
        <begin position="94"/>
        <end position="136"/>
    </location>
</feature>
<gene>
    <name evidence="4" type="ORF">JKP88DRAFT_263596</name>
</gene>
<reference evidence="4" key="1">
    <citation type="submission" date="2021-02" db="EMBL/GenBank/DDBJ databases">
        <title>First Annotated Genome of the Yellow-green Alga Tribonema minus.</title>
        <authorList>
            <person name="Mahan K.M."/>
        </authorList>
    </citation>
    <scope>NUCLEOTIDE SEQUENCE</scope>
    <source>
        <strain evidence="4">UTEX B ZZ1240</strain>
    </source>
</reference>
<evidence type="ECO:0000256" key="1">
    <source>
        <dbReference type="SAM" id="Coils"/>
    </source>
</evidence>
<keyword evidence="2" id="KW-0812">Transmembrane</keyword>
<dbReference type="GO" id="GO:0006952">
    <property type="term" value="P:defense response"/>
    <property type="evidence" value="ECO:0007669"/>
    <property type="project" value="InterPro"/>
</dbReference>
<dbReference type="AlphaFoldDB" id="A0A835YV04"/>
<name>A0A835YV04_9STRA</name>
<keyword evidence="1" id="KW-0175">Coiled coil</keyword>
<dbReference type="GO" id="GO:0009507">
    <property type="term" value="C:chloroplast"/>
    <property type="evidence" value="ECO:0007669"/>
    <property type="project" value="TreeGrafter"/>
</dbReference>
<evidence type="ECO:0000313" key="5">
    <source>
        <dbReference type="Proteomes" id="UP000664859"/>
    </source>
</evidence>
<dbReference type="Proteomes" id="UP000664859">
    <property type="component" value="Unassembled WGS sequence"/>
</dbReference>
<feature type="signal peptide" evidence="3">
    <location>
        <begin position="1"/>
        <end position="22"/>
    </location>
</feature>
<keyword evidence="2" id="KW-1133">Transmembrane helix</keyword>
<dbReference type="PANTHER" id="PTHR36359:SF1">
    <property type="entry name" value="PROTEIN RESISTANCE TO PHYTOPHTHORA 1, CHLOROPLASTIC"/>
    <property type="match status" value="1"/>
</dbReference>
<evidence type="ECO:0000313" key="4">
    <source>
        <dbReference type="EMBL" id="KAG5181484.1"/>
    </source>
</evidence>
<keyword evidence="5" id="KW-1185">Reference proteome</keyword>
<organism evidence="4 5">
    <name type="scientific">Tribonema minus</name>
    <dbReference type="NCBI Taxonomy" id="303371"/>
    <lineage>
        <taxon>Eukaryota</taxon>
        <taxon>Sar</taxon>
        <taxon>Stramenopiles</taxon>
        <taxon>Ochrophyta</taxon>
        <taxon>PX clade</taxon>
        <taxon>Xanthophyceae</taxon>
        <taxon>Tribonematales</taxon>
        <taxon>Tribonemataceae</taxon>
        <taxon>Tribonema</taxon>
    </lineage>
</organism>
<dbReference type="EMBL" id="JAFCMP010000323">
    <property type="protein sequence ID" value="KAG5181484.1"/>
    <property type="molecule type" value="Genomic_DNA"/>
</dbReference>
<evidence type="ECO:0000256" key="2">
    <source>
        <dbReference type="SAM" id="Phobius"/>
    </source>
</evidence>